<feature type="domain" description="Ubiquitin-like" evidence="1">
    <location>
        <begin position="81"/>
        <end position="155"/>
    </location>
</feature>
<name>A0A3S9W080_LARCR</name>
<dbReference type="SUPFAM" id="SSF54236">
    <property type="entry name" value="Ubiquitin-like"/>
    <property type="match status" value="2"/>
</dbReference>
<dbReference type="AlphaFoldDB" id="A0A3S9W080"/>
<sequence>MDITIVMLDGKTHILRVNPQDTVGSLKMLIQNKLGFPPHKQRLIFVNGQKTPLSDDSQCISEYGLQSGSRVSLLITQPATMQVFLRNEKGQINTYDIKPEETVSDFKTKVQHREGVQVSQQRLIHESREMTTGRLSDYNVKEMSTIDLMFRLRGGWAHF</sequence>
<feature type="domain" description="Ubiquitin-like" evidence="1">
    <location>
        <begin position="1"/>
        <end position="80"/>
    </location>
</feature>
<protein>
    <submittedName>
        <fullName evidence="2">ISG15-1</fullName>
    </submittedName>
</protein>
<dbReference type="InterPro" id="IPR000626">
    <property type="entry name" value="Ubiquitin-like_dom"/>
</dbReference>
<dbReference type="CDD" id="cd17039">
    <property type="entry name" value="Ubl_ubiquitin_like"/>
    <property type="match status" value="1"/>
</dbReference>
<dbReference type="Gene3D" id="3.10.20.90">
    <property type="entry name" value="Phosphatidylinositol 3-kinase Catalytic Subunit, Chain A, domain 1"/>
    <property type="match status" value="2"/>
</dbReference>
<dbReference type="SMART" id="SM00213">
    <property type="entry name" value="UBQ"/>
    <property type="match status" value="2"/>
</dbReference>
<reference evidence="2" key="1">
    <citation type="journal article" date="2018" name="Fish Shellfish Immunol.">
        <title>Molecular characterization and expression analyses of two homologues of interferon-stimulated gene ISG15 in Larimichthys crocea (Family: Sciaenidae).</title>
        <authorList>
            <person name="Shen B."/>
            <person name="Wei K."/>
            <person name="Guo S."/>
            <person name="Liu C."/>
            <person name="Zhang J."/>
        </authorList>
    </citation>
    <scope>NUCLEOTIDE SEQUENCE</scope>
</reference>
<dbReference type="InterPro" id="IPR050158">
    <property type="entry name" value="Ubiquitin_ubiquitin-like"/>
</dbReference>
<accession>A0A3S9W080</accession>
<dbReference type="Pfam" id="PF00240">
    <property type="entry name" value="ubiquitin"/>
    <property type="match status" value="2"/>
</dbReference>
<dbReference type="SMR" id="A0A3S9W080"/>
<organism evidence="2">
    <name type="scientific">Larimichthys crocea</name>
    <name type="common">Large yellow croaker</name>
    <name type="synonym">Pseudosciaena crocea</name>
    <dbReference type="NCBI Taxonomy" id="215358"/>
    <lineage>
        <taxon>Eukaryota</taxon>
        <taxon>Metazoa</taxon>
        <taxon>Chordata</taxon>
        <taxon>Craniata</taxon>
        <taxon>Vertebrata</taxon>
        <taxon>Euteleostomi</taxon>
        <taxon>Actinopterygii</taxon>
        <taxon>Neopterygii</taxon>
        <taxon>Teleostei</taxon>
        <taxon>Neoteleostei</taxon>
        <taxon>Acanthomorphata</taxon>
        <taxon>Eupercaria</taxon>
        <taxon>Sciaenidae</taxon>
        <taxon>Larimichthys</taxon>
    </lineage>
</organism>
<dbReference type="EMBL" id="MH280016">
    <property type="protein sequence ID" value="AZS32234.1"/>
    <property type="molecule type" value="mRNA"/>
</dbReference>
<proteinExistence type="evidence at transcript level"/>
<dbReference type="PRINTS" id="PR00348">
    <property type="entry name" value="UBIQUITIN"/>
</dbReference>
<evidence type="ECO:0000313" key="2">
    <source>
        <dbReference type="EMBL" id="AZS32234.1"/>
    </source>
</evidence>
<dbReference type="PROSITE" id="PS50053">
    <property type="entry name" value="UBIQUITIN_2"/>
    <property type="match status" value="2"/>
</dbReference>
<dbReference type="PANTHER" id="PTHR10666">
    <property type="entry name" value="UBIQUITIN"/>
    <property type="match status" value="1"/>
</dbReference>
<dbReference type="InterPro" id="IPR029071">
    <property type="entry name" value="Ubiquitin-like_domsf"/>
</dbReference>
<dbReference type="InterPro" id="IPR019956">
    <property type="entry name" value="Ubiquitin_dom"/>
</dbReference>
<gene>
    <name evidence="2" type="primary">ISG15-1</name>
</gene>
<evidence type="ECO:0000259" key="1">
    <source>
        <dbReference type="PROSITE" id="PS50053"/>
    </source>
</evidence>